<proteinExistence type="predicted"/>
<name>E4WV34_OIKDI</name>
<dbReference type="PROSITE" id="PS00290">
    <property type="entry name" value="IG_MHC"/>
    <property type="match status" value="1"/>
</dbReference>
<dbReference type="InParanoid" id="E4WV34"/>
<evidence type="ECO:0000313" key="1">
    <source>
        <dbReference type="EMBL" id="CBY21716.1"/>
    </source>
</evidence>
<sequence length="510" mass="59735">MSAIELINLYDERVNKPKRKKVLDGILNHSSGNILAKCVFERLDISHFLAARNLLITKNDGDEYGPYDSILEPVYCKSILRSLGSTDYVIKLLRDEYNRKYERDVDSLSDIARIVTEREEISNETAIPKVILKMDAYYPSVKIGSEWIISDTMINGWEACNRYDEPQTDGLELYVYKISRSSGILLKQIQLPLSFIGHPRLLLEPFLIMFDGHDSWEVHNLLEPKKAPMTIKRTQWIIGDINFGLWAGSKYESDIRHNGKLPESILFPVIYQPSARIVCVDCVDIRQSEIRTLWTQTRSQMPTMEFNNKIELDVIFIDRDNIVLLAQLYENDESRIYQCQVYHVVLSKEKITKYTFKDKIYRFNEMSFGIYEEKVVMYGCLDFHRVPEKSPFGFLSLTEERNNFKPVCLFVKPSHSDISICREEMLYFNDLSIEDTKIKRISTRRIFDFINDESQEKLNVQTYFLRKEVTLPVVDLSQFETTQTQAQEEFEIIDRSRIGRASRNKIELFI</sequence>
<dbReference type="AlphaFoldDB" id="E4WV34"/>
<accession>E4WV34</accession>
<protein>
    <submittedName>
        <fullName evidence="1">Uncharacterized protein</fullName>
    </submittedName>
</protein>
<dbReference type="EMBL" id="FN653017">
    <property type="protein sequence ID" value="CBY21716.1"/>
    <property type="molecule type" value="Genomic_DNA"/>
</dbReference>
<organism evidence="1">
    <name type="scientific">Oikopleura dioica</name>
    <name type="common">Tunicate</name>
    <dbReference type="NCBI Taxonomy" id="34765"/>
    <lineage>
        <taxon>Eukaryota</taxon>
        <taxon>Metazoa</taxon>
        <taxon>Chordata</taxon>
        <taxon>Tunicata</taxon>
        <taxon>Appendicularia</taxon>
        <taxon>Copelata</taxon>
        <taxon>Oikopleuridae</taxon>
        <taxon>Oikopleura</taxon>
    </lineage>
</organism>
<keyword evidence="2" id="KW-1185">Reference proteome</keyword>
<gene>
    <name evidence="1" type="ORF">GSOID_T00009491001</name>
</gene>
<reference evidence="1" key="1">
    <citation type="journal article" date="2010" name="Science">
        <title>Plasticity of animal genome architecture unmasked by rapid evolution of a pelagic tunicate.</title>
        <authorList>
            <person name="Denoeud F."/>
            <person name="Henriet S."/>
            <person name="Mungpakdee S."/>
            <person name="Aury J.M."/>
            <person name="Da Silva C."/>
            <person name="Brinkmann H."/>
            <person name="Mikhaleva J."/>
            <person name="Olsen L.C."/>
            <person name="Jubin C."/>
            <person name="Canestro C."/>
            <person name="Bouquet J.M."/>
            <person name="Danks G."/>
            <person name="Poulain J."/>
            <person name="Campsteijn C."/>
            <person name="Adamski M."/>
            <person name="Cross I."/>
            <person name="Yadetie F."/>
            <person name="Muffato M."/>
            <person name="Louis A."/>
            <person name="Butcher S."/>
            <person name="Tsagkogeorga G."/>
            <person name="Konrad A."/>
            <person name="Singh S."/>
            <person name="Jensen M.F."/>
            <person name="Cong E.H."/>
            <person name="Eikeseth-Otteraa H."/>
            <person name="Noel B."/>
            <person name="Anthouard V."/>
            <person name="Porcel B.M."/>
            <person name="Kachouri-Lafond R."/>
            <person name="Nishino A."/>
            <person name="Ugolini M."/>
            <person name="Chourrout P."/>
            <person name="Nishida H."/>
            <person name="Aasland R."/>
            <person name="Huzurbazar S."/>
            <person name="Westhof E."/>
            <person name="Delsuc F."/>
            <person name="Lehrach H."/>
            <person name="Reinhardt R."/>
            <person name="Weissenbach J."/>
            <person name="Roy S.W."/>
            <person name="Artiguenave F."/>
            <person name="Postlethwait J.H."/>
            <person name="Manak J.R."/>
            <person name="Thompson E.M."/>
            <person name="Jaillon O."/>
            <person name="Du Pasquier L."/>
            <person name="Boudinot P."/>
            <person name="Liberles D.A."/>
            <person name="Volff J.N."/>
            <person name="Philippe H."/>
            <person name="Lenhard B."/>
            <person name="Roest Crollius H."/>
            <person name="Wincker P."/>
            <person name="Chourrout D."/>
        </authorList>
    </citation>
    <scope>NUCLEOTIDE SEQUENCE [LARGE SCALE GENOMIC DNA]</scope>
</reference>
<evidence type="ECO:0000313" key="2">
    <source>
        <dbReference type="Proteomes" id="UP000001307"/>
    </source>
</evidence>
<dbReference type="InterPro" id="IPR003006">
    <property type="entry name" value="Ig/MHC_CS"/>
</dbReference>
<dbReference type="Proteomes" id="UP000001307">
    <property type="component" value="Unassembled WGS sequence"/>
</dbReference>